<dbReference type="InterPro" id="IPR004947">
    <property type="entry name" value="DNase_II"/>
</dbReference>
<evidence type="ECO:0000256" key="4">
    <source>
        <dbReference type="RuleBase" id="RU369111"/>
    </source>
</evidence>
<dbReference type="Pfam" id="PF03265">
    <property type="entry name" value="DNase_II"/>
    <property type="match status" value="1"/>
</dbReference>
<comment type="similarity">
    <text evidence="2 4">Belongs to the DNase II family.</text>
</comment>
<comment type="catalytic activity">
    <reaction evidence="1 4">
        <text>Endonucleolytic cleavage to nucleoside 3'-phosphates and 3'-phosphooligonucleotide end-products.</text>
        <dbReference type="EC" id="3.1.22.1"/>
    </reaction>
</comment>
<comment type="subcellular location">
    <subcellularLocation>
        <location evidence="4">Lysosome</location>
    </subcellularLocation>
</comment>
<sequence length="196" mass="22365">MFLQDNNTAYIIYNDGVPKFMNYSRKYGHTKGLLLWNRIQGFWLIHSIPHFPPIPEEGYDYPPTGRRNGQTGICITFKYKQYEAIASISICVLILNFSLLFLDSDSQLLVCNPNVYSCSIPVTFHQELVHMPRLCARSSSSEIPGRHLTTLQSAQGQKFLHFAKSDSFLDGMKGHHQTICYYTAAGLTLDCKEEIF</sequence>
<evidence type="ECO:0000256" key="3">
    <source>
        <dbReference type="ARBA" id="ARBA00022801"/>
    </source>
</evidence>
<dbReference type="EC" id="3.1.22.1" evidence="4"/>
<dbReference type="Proteomes" id="UP001159641">
    <property type="component" value="Unassembled WGS sequence"/>
</dbReference>
<proteinExistence type="inferred from homology"/>
<dbReference type="AlphaFoldDB" id="A0AB34HMQ7"/>
<evidence type="ECO:0000256" key="2">
    <source>
        <dbReference type="ARBA" id="ARBA00007527"/>
    </source>
</evidence>
<dbReference type="GO" id="GO:0006309">
    <property type="term" value="P:apoptotic DNA fragmentation"/>
    <property type="evidence" value="ECO:0007669"/>
    <property type="project" value="UniProtKB-UniRule"/>
</dbReference>
<dbReference type="GO" id="GO:0004531">
    <property type="term" value="F:deoxyribonuclease II activity"/>
    <property type="evidence" value="ECO:0007669"/>
    <property type="project" value="UniProtKB-UniRule"/>
</dbReference>
<evidence type="ECO:0000313" key="5">
    <source>
        <dbReference type="EMBL" id="KAJ8793488.1"/>
    </source>
</evidence>
<keyword evidence="6" id="KW-1185">Reference proteome</keyword>
<protein>
    <recommendedName>
        <fullName evidence="4">Deoxyribonuclease-2-beta</fullName>
        <ecNumber evidence="4">3.1.22.1</ecNumber>
    </recommendedName>
    <alternativeName>
        <fullName evidence="4">DNase II-like acid DNase</fullName>
    </alternativeName>
    <alternativeName>
        <fullName evidence="4">DNase2-like acid DNase</fullName>
    </alternativeName>
    <alternativeName>
        <fullName evidence="4">Deoxyribonuclease II beta</fullName>
    </alternativeName>
    <alternativeName>
        <fullName evidence="4">Endonuclease DLAD</fullName>
    </alternativeName>
</protein>
<keyword evidence="3 4" id="KW-0378">Hydrolase</keyword>
<keyword evidence="4" id="KW-0255">Endonuclease</keyword>
<keyword evidence="4" id="KW-0732">Signal</keyword>
<gene>
    <name evidence="5" type="ORF">J1605_019322</name>
</gene>
<accession>A0AB34HMQ7</accession>
<comment type="function">
    <text evidence="4">Hydrolyzes DNA under acidic conditions. Does not require divalent cations for activity. Participates in the degradation of nuclear DNA during lens cell differentiation.</text>
</comment>
<evidence type="ECO:0000313" key="6">
    <source>
        <dbReference type="Proteomes" id="UP001159641"/>
    </source>
</evidence>
<dbReference type="GO" id="GO:0005764">
    <property type="term" value="C:lysosome"/>
    <property type="evidence" value="ECO:0007669"/>
    <property type="project" value="UniProtKB-SubCell"/>
</dbReference>
<keyword evidence="4" id="KW-0458">Lysosome</keyword>
<dbReference type="PANTHER" id="PTHR10858:SF2">
    <property type="entry name" value="DEOXYRIBONUCLEASE-2-BETA"/>
    <property type="match status" value="1"/>
</dbReference>
<dbReference type="PANTHER" id="PTHR10858">
    <property type="entry name" value="DEOXYRIBONUCLEASE II"/>
    <property type="match status" value="1"/>
</dbReference>
<comment type="caution">
    <text evidence="5">The sequence shown here is derived from an EMBL/GenBank/DDBJ whole genome shotgun (WGS) entry which is preliminary data.</text>
</comment>
<dbReference type="EMBL" id="JAIQCJ010000966">
    <property type="protein sequence ID" value="KAJ8793488.1"/>
    <property type="molecule type" value="Genomic_DNA"/>
</dbReference>
<keyword evidence="4" id="KW-0325">Glycoprotein</keyword>
<evidence type="ECO:0000256" key="1">
    <source>
        <dbReference type="ARBA" id="ARBA00000447"/>
    </source>
</evidence>
<name>A0AB34HMQ7_ESCRO</name>
<keyword evidence="4" id="KW-0540">Nuclease</keyword>
<reference evidence="5 6" key="1">
    <citation type="submission" date="2022-11" db="EMBL/GenBank/DDBJ databases">
        <title>Whole genome sequence of Eschrichtius robustus ER-17-0199.</title>
        <authorList>
            <person name="Bruniche-Olsen A."/>
            <person name="Black A.N."/>
            <person name="Fields C.J."/>
            <person name="Walden K."/>
            <person name="Dewoody J.A."/>
        </authorList>
    </citation>
    <scope>NUCLEOTIDE SEQUENCE [LARGE SCALE GENOMIC DNA]</scope>
    <source>
        <strain evidence="5">ER-17-0199</strain>
        <tissue evidence="5">Blubber</tissue>
    </source>
</reference>
<organism evidence="5 6">
    <name type="scientific">Eschrichtius robustus</name>
    <name type="common">California gray whale</name>
    <name type="synonym">Eschrichtius gibbosus</name>
    <dbReference type="NCBI Taxonomy" id="9764"/>
    <lineage>
        <taxon>Eukaryota</taxon>
        <taxon>Metazoa</taxon>
        <taxon>Chordata</taxon>
        <taxon>Craniata</taxon>
        <taxon>Vertebrata</taxon>
        <taxon>Euteleostomi</taxon>
        <taxon>Mammalia</taxon>
        <taxon>Eutheria</taxon>
        <taxon>Laurasiatheria</taxon>
        <taxon>Artiodactyla</taxon>
        <taxon>Whippomorpha</taxon>
        <taxon>Cetacea</taxon>
        <taxon>Mysticeti</taxon>
        <taxon>Eschrichtiidae</taxon>
        <taxon>Eschrichtius</taxon>
    </lineage>
</organism>